<dbReference type="EMBL" id="CAQQ02177943">
    <property type="status" value="NOT_ANNOTATED_CDS"/>
    <property type="molecule type" value="Genomic_DNA"/>
</dbReference>
<organism evidence="1 2">
    <name type="scientific">Megaselia scalaris</name>
    <name type="common">Humpbacked fly</name>
    <name type="synonym">Phora scalaris</name>
    <dbReference type="NCBI Taxonomy" id="36166"/>
    <lineage>
        <taxon>Eukaryota</taxon>
        <taxon>Metazoa</taxon>
        <taxon>Ecdysozoa</taxon>
        <taxon>Arthropoda</taxon>
        <taxon>Hexapoda</taxon>
        <taxon>Insecta</taxon>
        <taxon>Pterygota</taxon>
        <taxon>Neoptera</taxon>
        <taxon>Endopterygota</taxon>
        <taxon>Diptera</taxon>
        <taxon>Brachycera</taxon>
        <taxon>Muscomorpha</taxon>
        <taxon>Platypezoidea</taxon>
        <taxon>Phoridae</taxon>
        <taxon>Megaseliini</taxon>
        <taxon>Megaselia</taxon>
    </lineage>
</organism>
<accession>T1GCP1</accession>
<reference evidence="2" key="1">
    <citation type="submission" date="2013-02" db="EMBL/GenBank/DDBJ databases">
        <authorList>
            <person name="Hughes D."/>
        </authorList>
    </citation>
    <scope>NUCLEOTIDE SEQUENCE</scope>
    <source>
        <strain>Durham</strain>
        <strain evidence="2">NC isolate 2 -- Noor lab</strain>
    </source>
</reference>
<proteinExistence type="predicted"/>
<sequence>MDESQHQKCSRPSYTCANIATIFELKAKLAMLETYYNKFDEAQTAIEQLDKKEMIADERDTFDNDYFTTKAKLNAAIYNLEP</sequence>
<name>T1GCP1_MEGSC</name>
<evidence type="ECO:0000313" key="1">
    <source>
        <dbReference type="EnsemblMetazoa" id="MESCA001061-PA"/>
    </source>
</evidence>
<dbReference type="HOGENOM" id="CLU_2560897_0_0_1"/>
<dbReference type="EnsemblMetazoa" id="MESCA001061-RA">
    <property type="protein sequence ID" value="MESCA001061-PA"/>
    <property type="gene ID" value="MESCA001061"/>
</dbReference>
<protein>
    <recommendedName>
        <fullName evidence="3">Tubulin-specific chaperone A</fullName>
    </recommendedName>
</protein>
<keyword evidence="2" id="KW-1185">Reference proteome</keyword>
<dbReference type="AlphaFoldDB" id="T1GCP1"/>
<evidence type="ECO:0000313" key="2">
    <source>
        <dbReference type="Proteomes" id="UP000015102"/>
    </source>
</evidence>
<evidence type="ECO:0008006" key="3">
    <source>
        <dbReference type="Google" id="ProtNLM"/>
    </source>
</evidence>
<reference evidence="1" key="2">
    <citation type="submission" date="2015-06" db="UniProtKB">
        <authorList>
            <consortium name="EnsemblMetazoa"/>
        </authorList>
    </citation>
    <scope>IDENTIFICATION</scope>
</reference>
<dbReference type="Proteomes" id="UP000015102">
    <property type="component" value="Unassembled WGS sequence"/>
</dbReference>
<dbReference type="EMBL" id="CAQQ02177942">
    <property type="status" value="NOT_ANNOTATED_CDS"/>
    <property type="molecule type" value="Genomic_DNA"/>
</dbReference>